<dbReference type="AlphaFoldDB" id="L8GJB9"/>
<keyword evidence="2" id="KW-1185">Reference proteome</keyword>
<evidence type="ECO:0000313" key="2">
    <source>
        <dbReference type="Proteomes" id="UP000011083"/>
    </source>
</evidence>
<protein>
    <submittedName>
        <fullName evidence="1">Uncharacterized protein</fullName>
    </submittedName>
</protein>
<dbReference type="RefSeq" id="XP_004334299.1">
    <property type="nucleotide sequence ID" value="XM_004334251.1"/>
</dbReference>
<dbReference type="GeneID" id="14912853"/>
<sequence length="83" mass="9721">MAIVFGKQFVIMHSAEEVTTYIHIFIYHYGYFLEKYSGVEKFSNYVLESKHSLMLLLWTGTWMGLFEMDKSGEMLADHILCSL</sequence>
<evidence type="ECO:0000313" key="1">
    <source>
        <dbReference type="EMBL" id="ELR12286.1"/>
    </source>
</evidence>
<proteinExistence type="predicted"/>
<organism evidence="1 2">
    <name type="scientific">Acanthamoeba castellanii (strain ATCC 30010 / Neff)</name>
    <dbReference type="NCBI Taxonomy" id="1257118"/>
    <lineage>
        <taxon>Eukaryota</taxon>
        <taxon>Amoebozoa</taxon>
        <taxon>Discosea</taxon>
        <taxon>Longamoebia</taxon>
        <taxon>Centramoebida</taxon>
        <taxon>Acanthamoebidae</taxon>
        <taxon>Acanthamoeba</taxon>
    </lineage>
</organism>
<dbReference type="EMBL" id="KB008119">
    <property type="protein sequence ID" value="ELR12286.1"/>
    <property type="molecule type" value="Genomic_DNA"/>
</dbReference>
<dbReference type="VEuPathDB" id="AmoebaDB:ACA1_373170"/>
<name>L8GJB9_ACACF</name>
<accession>L8GJB9</accession>
<dbReference type="OrthoDB" id="33865at2759"/>
<reference evidence="1 2" key="1">
    <citation type="journal article" date="2013" name="Genome Biol.">
        <title>Genome of Acanthamoeba castellanii highlights extensive lateral gene transfer and early evolution of tyrosine kinase signaling.</title>
        <authorList>
            <person name="Clarke M."/>
            <person name="Lohan A.J."/>
            <person name="Liu B."/>
            <person name="Lagkouvardos I."/>
            <person name="Roy S."/>
            <person name="Zafar N."/>
            <person name="Bertelli C."/>
            <person name="Schilde C."/>
            <person name="Kianianmomeni A."/>
            <person name="Burglin T.R."/>
            <person name="Frech C."/>
            <person name="Turcotte B."/>
            <person name="Kopec K.O."/>
            <person name="Synnott J.M."/>
            <person name="Choo C."/>
            <person name="Paponov I."/>
            <person name="Finkler A."/>
            <person name="Soon Heng Tan C."/>
            <person name="Hutchins A.P."/>
            <person name="Weinmeier T."/>
            <person name="Rattei T."/>
            <person name="Chu J.S."/>
            <person name="Gimenez G."/>
            <person name="Irimia M."/>
            <person name="Rigden D.J."/>
            <person name="Fitzpatrick D.A."/>
            <person name="Lorenzo-Morales J."/>
            <person name="Bateman A."/>
            <person name="Chiu C.H."/>
            <person name="Tang P."/>
            <person name="Hegemann P."/>
            <person name="Fromm H."/>
            <person name="Raoult D."/>
            <person name="Greub G."/>
            <person name="Miranda-Saavedra D."/>
            <person name="Chen N."/>
            <person name="Nash P."/>
            <person name="Ginger M.L."/>
            <person name="Horn M."/>
            <person name="Schaap P."/>
            <person name="Caler L."/>
            <person name="Loftus B."/>
        </authorList>
    </citation>
    <scope>NUCLEOTIDE SEQUENCE [LARGE SCALE GENOMIC DNA]</scope>
    <source>
        <strain evidence="1 2">Neff</strain>
    </source>
</reference>
<gene>
    <name evidence="1" type="ORF">ACA1_373170</name>
</gene>
<dbReference type="KEGG" id="acan:ACA1_373170"/>
<dbReference type="Proteomes" id="UP000011083">
    <property type="component" value="Unassembled WGS sequence"/>
</dbReference>